<dbReference type="Pfam" id="PF00004">
    <property type="entry name" value="AAA"/>
    <property type="match status" value="2"/>
</dbReference>
<dbReference type="Gene3D" id="1.10.8.60">
    <property type="match status" value="1"/>
</dbReference>
<sequence>MLARQRTTSLRNGLDRDVYQIVRKLEDQQGESKRRLTVVAVYESIKGSNSSLARQKRRPLEDAIDRVLLYRQEEVKADEAGEDSEAALERETAAAAAASKAARRSERDAFLLNKQMTKHWDFSGAATTPAAISAVSSPGKAIGSADSATNPVSGGEAPEKMDMDEPAERQPNGEPKPKRKRKLRHAPSARDSAAADLPALEANAGLKLDDMGGIDHILDAFQDQLLLPLRQGLLYADVGFTPKGGILLHGPSGTGKTSLVHALADELQVAFIPVAATSLVSGISGESERNIRDFFDEAIRLAPALLFLDDIDVVAGKMDGAQKAMEVGALQAVRKKLEFAIVRPIEQPERFAALGIKPAAGILLWGPPGCGKTLVAKAVANASKANFISIKGPELLNKYVGESEHNVRQLFSRAKSSAPCILFFDELDALVPTRDFTMSGATSRVVNALLTELDGVNDRSGIYVIGATNRPDAIDEAIRRPGRLGTDIYVGLPTPDDRVDILRTIYDTTIPRREGDGPRRARAHASIDRAARDPRCGRFTGADLRQLLHAASEACLMRSTDDGPGCGEADAGLHISDEDWEVALQEVKPSVRDIEKYLEIVK</sequence>
<reference evidence="10" key="1">
    <citation type="submission" date="2010-05" db="EMBL/GenBank/DDBJ databases">
        <title>The genome sequence of Magnaporthe poae strain ATCC 64411.</title>
        <authorList>
            <person name="Ma L.-J."/>
            <person name="Dead R."/>
            <person name="Young S."/>
            <person name="Zeng Q."/>
            <person name="Koehrsen M."/>
            <person name="Alvarado L."/>
            <person name="Berlin A."/>
            <person name="Chapman S.B."/>
            <person name="Chen Z."/>
            <person name="Freedman E."/>
            <person name="Gellesch M."/>
            <person name="Goldberg J."/>
            <person name="Griggs A."/>
            <person name="Gujja S."/>
            <person name="Heilman E.R."/>
            <person name="Heiman D."/>
            <person name="Hepburn T."/>
            <person name="Howarth C."/>
            <person name="Jen D."/>
            <person name="Larson L."/>
            <person name="Mehta T."/>
            <person name="Neiman D."/>
            <person name="Pearson M."/>
            <person name="Roberts A."/>
            <person name="Saif S."/>
            <person name="Shea T."/>
            <person name="Shenoy N."/>
            <person name="Sisk P."/>
            <person name="Stolte C."/>
            <person name="Sykes S."/>
            <person name="Walk T."/>
            <person name="White J."/>
            <person name="Yandava C."/>
            <person name="Haas B."/>
            <person name="Nusbaum C."/>
            <person name="Birren B."/>
        </authorList>
    </citation>
    <scope>NUCLEOTIDE SEQUENCE [LARGE SCALE GENOMIC DNA]</scope>
    <source>
        <strain evidence="10">ATCC 64411 / 73-15</strain>
    </source>
</reference>
<dbReference type="EMBL" id="ADBL01000175">
    <property type="status" value="NOT_ANNOTATED_CDS"/>
    <property type="molecule type" value="Genomic_DNA"/>
</dbReference>
<evidence type="ECO:0000256" key="6">
    <source>
        <dbReference type="SAM" id="MobiDB-lite"/>
    </source>
</evidence>
<proteinExistence type="inferred from homology"/>
<reference evidence="8" key="2">
    <citation type="submission" date="2010-05" db="EMBL/GenBank/DDBJ databases">
        <title>The Genome Sequence of Magnaporthe poae strain ATCC 64411.</title>
        <authorList>
            <consortium name="The Broad Institute Genome Sequencing Platform"/>
            <consortium name="Broad Institute Genome Sequencing Center for Infectious Disease"/>
            <person name="Ma L.-J."/>
            <person name="Dead R."/>
            <person name="Young S."/>
            <person name="Zeng Q."/>
            <person name="Koehrsen M."/>
            <person name="Alvarado L."/>
            <person name="Berlin A."/>
            <person name="Chapman S.B."/>
            <person name="Chen Z."/>
            <person name="Freedman E."/>
            <person name="Gellesch M."/>
            <person name="Goldberg J."/>
            <person name="Griggs A."/>
            <person name="Gujja S."/>
            <person name="Heilman E.R."/>
            <person name="Heiman D."/>
            <person name="Hepburn T."/>
            <person name="Howarth C."/>
            <person name="Jen D."/>
            <person name="Larson L."/>
            <person name="Mehta T."/>
            <person name="Neiman D."/>
            <person name="Pearson M."/>
            <person name="Roberts A."/>
            <person name="Saif S."/>
            <person name="Shea T."/>
            <person name="Shenoy N."/>
            <person name="Sisk P."/>
            <person name="Stolte C."/>
            <person name="Sykes S."/>
            <person name="Walk T."/>
            <person name="White J."/>
            <person name="Yandava C."/>
            <person name="Haas B."/>
            <person name="Nusbaum C."/>
            <person name="Birren B."/>
        </authorList>
    </citation>
    <scope>NUCLEOTIDE SEQUENCE</scope>
    <source>
        <strain evidence="8">ATCC 64411</strain>
    </source>
</reference>
<dbReference type="STRING" id="644358.A0A0C4DLW2"/>
<dbReference type="EMBL" id="GL876966">
    <property type="protein sequence ID" value="KLU81675.1"/>
    <property type="molecule type" value="Genomic_DNA"/>
</dbReference>
<evidence type="ECO:0000256" key="2">
    <source>
        <dbReference type="ARBA" id="ARBA00022737"/>
    </source>
</evidence>
<dbReference type="GO" id="GO:0003723">
    <property type="term" value="F:RNA binding"/>
    <property type="evidence" value="ECO:0007669"/>
    <property type="project" value="TreeGrafter"/>
</dbReference>
<comment type="similarity">
    <text evidence="1 5">Belongs to the AAA ATPase family.</text>
</comment>
<dbReference type="GO" id="GO:1990275">
    <property type="term" value="F:preribosome binding"/>
    <property type="evidence" value="ECO:0007669"/>
    <property type="project" value="TreeGrafter"/>
</dbReference>
<feature type="compositionally biased region" description="Basic residues" evidence="6">
    <location>
        <begin position="177"/>
        <end position="187"/>
    </location>
</feature>
<dbReference type="EMBL" id="ADBL01000176">
    <property type="status" value="NOT_ANNOTATED_CDS"/>
    <property type="molecule type" value="Genomic_DNA"/>
</dbReference>
<keyword evidence="10" id="KW-1185">Reference proteome</keyword>
<dbReference type="InterPro" id="IPR003959">
    <property type="entry name" value="ATPase_AAA_core"/>
</dbReference>
<organism evidence="9 10">
    <name type="scientific">Magnaporthiopsis poae (strain ATCC 64411 / 73-15)</name>
    <name type="common">Kentucky bluegrass fungus</name>
    <name type="synonym">Magnaporthe poae</name>
    <dbReference type="NCBI Taxonomy" id="644358"/>
    <lineage>
        <taxon>Eukaryota</taxon>
        <taxon>Fungi</taxon>
        <taxon>Dikarya</taxon>
        <taxon>Ascomycota</taxon>
        <taxon>Pezizomycotina</taxon>
        <taxon>Sordariomycetes</taxon>
        <taxon>Sordariomycetidae</taxon>
        <taxon>Magnaporthales</taxon>
        <taxon>Magnaporthaceae</taxon>
        <taxon>Magnaporthiopsis</taxon>
    </lineage>
</organism>
<evidence type="ECO:0000256" key="1">
    <source>
        <dbReference type="ARBA" id="ARBA00006914"/>
    </source>
</evidence>
<feature type="compositionally biased region" description="Basic and acidic residues" evidence="6">
    <location>
        <begin position="157"/>
        <end position="168"/>
    </location>
</feature>
<dbReference type="eggNOG" id="KOG0733">
    <property type="taxonomic scope" value="Eukaryota"/>
</dbReference>
<dbReference type="EnsemblFungi" id="MAPG_00760T0">
    <property type="protein sequence ID" value="MAPG_00760T0"/>
    <property type="gene ID" value="MAPG_00760"/>
</dbReference>
<dbReference type="OrthoDB" id="27435at2759"/>
<dbReference type="InterPro" id="IPR003593">
    <property type="entry name" value="AAA+_ATPase"/>
</dbReference>
<evidence type="ECO:0000256" key="4">
    <source>
        <dbReference type="ARBA" id="ARBA00022840"/>
    </source>
</evidence>
<reference evidence="9" key="5">
    <citation type="submission" date="2015-06" db="UniProtKB">
        <authorList>
            <consortium name="EnsemblFungi"/>
        </authorList>
    </citation>
    <scope>IDENTIFICATION</scope>
    <source>
        <strain evidence="9">ATCC 64411</strain>
    </source>
</reference>
<evidence type="ECO:0000256" key="5">
    <source>
        <dbReference type="RuleBase" id="RU003651"/>
    </source>
</evidence>
<evidence type="ECO:0000256" key="3">
    <source>
        <dbReference type="ARBA" id="ARBA00022741"/>
    </source>
</evidence>
<dbReference type="Proteomes" id="UP000011715">
    <property type="component" value="Unassembled WGS sequence"/>
</dbReference>
<dbReference type="GO" id="GO:0016887">
    <property type="term" value="F:ATP hydrolysis activity"/>
    <property type="evidence" value="ECO:0007669"/>
    <property type="project" value="InterPro"/>
</dbReference>
<dbReference type="VEuPathDB" id="FungiDB:MAPG_00760"/>
<name>A0A0C4DLW2_MAGP6</name>
<feature type="domain" description="AAA+ ATPase" evidence="7">
    <location>
        <begin position="242"/>
        <end position="352"/>
    </location>
</feature>
<dbReference type="AlphaFoldDB" id="A0A0C4DLW2"/>
<dbReference type="PANTHER" id="PTHR23077">
    <property type="entry name" value="AAA-FAMILY ATPASE"/>
    <property type="match status" value="1"/>
</dbReference>
<dbReference type="SMART" id="SM00382">
    <property type="entry name" value="AAA"/>
    <property type="match status" value="2"/>
</dbReference>
<evidence type="ECO:0000313" key="10">
    <source>
        <dbReference type="Proteomes" id="UP000011715"/>
    </source>
</evidence>
<protein>
    <recommendedName>
        <fullName evidence="7">AAA+ ATPase domain-containing protein</fullName>
    </recommendedName>
</protein>
<dbReference type="PROSITE" id="PS00674">
    <property type="entry name" value="AAA"/>
    <property type="match status" value="1"/>
</dbReference>
<dbReference type="GO" id="GO:0042254">
    <property type="term" value="P:ribosome biogenesis"/>
    <property type="evidence" value="ECO:0007669"/>
    <property type="project" value="TreeGrafter"/>
</dbReference>
<evidence type="ECO:0000259" key="7">
    <source>
        <dbReference type="SMART" id="SM00382"/>
    </source>
</evidence>
<dbReference type="Gene3D" id="3.40.50.300">
    <property type="entry name" value="P-loop containing nucleotide triphosphate hydrolases"/>
    <property type="match status" value="2"/>
</dbReference>
<keyword evidence="3 5" id="KW-0547">Nucleotide-binding</keyword>
<evidence type="ECO:0000313" key="9">
    <source>
        <dbReference type="EnsemblFungi" id="MAPG_00760T0"/>
    </source>
</evidence>
<keyword evidence="4 5" id="KW-0067">ATP-binding</keyword>
<dbReference type="InterPro" id="IPR003960">
    <property type="entry name" value="ATPase_AAA_CS"/>
</dbReference>
<feature type="domain" description="AAA+ ATPase" evidence="7">
    <location>
        <begin position="358"/>
        <end position="494"/>
    </location>
</feature>
<dbReference type="SUPFAM" id="SSF52540">
    <property type="entry name" value="P-loop containing nucleoside triphosphate hydrolases"/>
    <property type="match status" value="2"/>
</dbReference>
<evidence type="ECO:0000313" key="8">
    <source>
        <dbReference type="EMBL" id="KLU81675.1"/>
    </source>
</evidence>
<dbReference type="GO" id="GO:0005524">
    <property type="term" value="F:ATP binding"/>
    <property type="evidence" value="ECO:0007669"/>
    <property type="project" value="UniProtKB-KW"/>
</dbReference>
<reference evidence="9" key="4">
    <citation type="journal article" date="2015" name="G3 (Bethesda)">
        <title>Genome sequences of three phytopathogenic species of the Magnaporthaceae family of fungi.</title>
        <authorList>
            <person name="Okagaki L.H."/>
            <person name="Nunes C.C."/>
            <person name="Sailsbery J."/>
            <person name="Clay B."/>
            <person name="Brown D."/>
            <person name="John T."/>
            <person name="Oh Y."/>
            <person name="Young N."/>
            <person name="Fitzgerald M."/>
            <person name="Haas B.J."/>
            <person name="Zeng Q."/>
            <person name="Young S."/>
            <person name="Adiconis X."/>
            <person name="Fan L."/>
            <person name="Levin J.Z."/>
            <person name="Mitchell T.K."/>
            <person name="Okubara P.A."/>
            <person name="Farman M.L."/>
            <person name="Kohn L.M."/>
            <person name="Birren B."/>
            <person name="Ma L.-J."/>
            <person name="Dean R.A."/>
        </authorList>
    </citation>
    <scope>NUCLEOTIDE SEQUENCE</scope>
    <source>
        <strain evidence="9">ATCC 64411 / 73-15</strain>
    </source>
</reference>
<dbReference type="InterPro" id="IPR050168">
    <property type="entry name" value="AAA_ATPase_domain"/>
</dbReference>
<reference evidence="8" key="3">
    <citation type="submission" date="2011-03" db="EMBL/GenBank/DDBJ databases">
        <title>Annotation of Magnaporthe poae ATCC 64411.</title>
        <authorList>
            <person name="Ma L.-J."/>
            <person name="Dead R."/>
            <person name="Young S.K."/>
            <person name="Zeng Q."/>
            <person name="Gargeya S."/>
            <person name="Fitzgerald M."/>
            <person name="Haas B."/>
            <person name="Abouelleil A."/>
            <person name="Alvarado L."/>
            <person name="Arachchi H.M."/>
            <person name="Berlin A."/>
            <person name="Brown A."/>
            <person name="Chapman S.B."/>
            <person name="Chen Z."/>
            <person name="Dunbar C."/>
            <person name="Freedman E."/>
            <person name="Gearin G."/>
            <person name="Gellesch M."/>
            <person name="Goldberg J."/>
            <person name="Griggs A."/>
            <person name="Gujja S."/>
            <person name="Heiman D."/>
            <person name="Howarth C."/>
            <person name="Larson L."/>
            <person name="Lui A."/>
            <person name="MacDonald P.J.P."/>
            <person name="Mehta T."/>
            <person name="Montmayeur A."/>
            <person name="Murphy C."/>
            <person name="Neiman D."/>
            <person name="Pearson M."/>
            <person name="Priest M."/>
            <person name="Roberts A."/>
            <person name="Saif S."/>
            <person name="Shea T."/>
            <person name="Shenoy N."/>
            <person name="Sisk P."/>
            <person name="Stolte C."/>
            <person name="Sykes S."/>
            <person name="Yandava C."/>
            <person name="Wortman J."/>
            <person name="Nusbaum C."/>
            <person name="Birren B."/>
        </authorList>
    </citation>
    <scope>NUCLEOTIDE SEQUENCE</scope>
    <source>
        <strain evidence="8">ATCC 64411</strain>
    </source>
</reference>
<feature type="region of interest" description="Disordered" evidence="6">
    <location>
        <begin position="137"/>
        <end position="196"/>
    </location>
</feature>
<accession>A0A0C4DLW2</accession>
<dbReference type="PANTHER" id="PTHR23077:SF171">
    <property type="entry name" value="NUCLEAR VALOSIN-CONTAINING PROTEIN-LIKE"/>
    <property type="match status" value="1"/>
</dbReference>
<gene>
    <name evidence="8" type="ORF">MAPG_00760</name>
</gene>
<dbReference type="InterPro" id="IPR027417">
    <property type="entry name" value="P-loop_NTPase"/>
</dbReference>
<dbReference type="FunFam" id="3.40.50.300:FF:000018">
    <property type="entry name" value="Cell division control 48"/>
    <property type="match status" value="1"/>
</dbReference>
<keyword evidence="2" id="KW-0677">Repeat</keyword>
<dbReference type="GO" id="GO:0005634">
    <property type="term" value="C:nucleus"/>
    <property type="evidence" value="ECO:0007669"/>
    <property type="project" value="TreeGrafter"/>
</dbReference>
<dbReference type="OMA" id="QLHMSII"/>